<feature type="region of interest" description="Disordered" evidence="2">
    <location>
        <begin position="415"/>
        <end position="477"/>
    </location>
</feature>
<dbReference type="Gene3D" id="3.60.40.10">
    <property type="entry name" value="PPM-type phosphatase domain"/>
    <property type="match status" value="1"/>
</dbReference>
<dbReference type="SUPFAM" id="SSF81606">
    <property type="entry name" value="PP2C-like"/>
    <property type="match status" value="1"/>
</dbReference>
<keyword evidence="3" id="KW-0812">Transmembrane</keyword>
<dbReference type="EMBL" id="JAHLFE010000003">
    <property type="protein sequence ID" value="MBU3843266.1"/>
    <property type="molecule type" value="Genomic_DNA"/>
</dbReference>
<keyword evidence="3" id="KW-0472">Membrane</keyword>
<feature type="region of interest" description="Disordered" evidence="2">
    <location>
        <begin position="1012"/>
        <end position="1077"/>
    </location>
</feature>
<dbReference type="InterPro" id="IPR052016">
    <property type="entry name" value="Bact_Sigma-Reg"/>
</dbReference>
<name>A0A948X0D9_9GAMM</name>
<dbReference type="InterPro" id="IPR036457">
    <property type="entry name" value="PPM-type-like_dom_sf"/>
</dbReference>
<feature type="compositionally biased region" description="Low complexity" evidence="2">
    <location>
        <begin position="260"/>
        <end position="293"/>
    </location>
</feature>
<dbReference type="AlphaFoldDB" id="A0A948X0D9"/>
<dbReference type="InterPro" id="IPR001932">
    <property type="entry name" value="PPM-type_phosphatase-like_dom"/>
</dbReference>
<organism evidence="5 6">
    <name type="scientific">Candidatus Anaerobiospirillum pullicola</name>
    <dbReference type="NCBI Taxonomy" id="2838451"/>
    <lineage>
        <taxon>Bacteria</taxon>
        <taxon>Pseudomonadati</taxon>
        <taxon>Pseudomonadota</taxon>
        <taxon>Gammaproteobacteria</taxon>
        <taxon>Aeromonadales</taxon>
        <taxon>Succinivibrionaceae</taxon>
        <taxon>Anaerobiospirillum</taxon>
    </lineage>
</organism>
<comment type="caution">
    <text evidence="5">The sequence shown here is derived from an EMBL/GenBank/DDBJ whole genome shotgun (WGS) entry which is preliminary data.</text>
</comment>
<gene>
    <name evidence="5" type="ORF">H9847_00085</name>
</gene>
<sequence length="1077" mass="120068">MRINFLSIQRKFLFYSTACFCIPLLIEIVFAYFYLHREHVNTQYLMQQNTLSYCNQVLTNNIFYSKVSELSNLSVIRNELYRVYRIVDMSLHETDNSVSSDTNTNNLGEQLGHRDPIKVPPTYYPHQNQGLPALDSSTPLGRLHDTLSQSESDEALSHWFQSSNTPQSSDNFLLPSLQAQLPPGKSEELLRHLLQIQHLGFIAFSLNTSSPHFDIFIDEQQRNLLDLLQTEGRSLREVIFTDKTPVDGYFVILQERTSATNNAENSSSSSSSSSTSSNSNSSAASEQSISSATPQQQLHNQPPSSAHYPVSAADVVQPVPDELKIAGFDQQELPDVALRLAGHQITLSDSEQTSQADNVMWSLRPAVQITFTDESAGSAQALGQHIALFKEANATDASSIGDDLALMDGGITSVTPDARNANDSAPRHDSSDAATHNQEQNQGAVRSLVEQQLSERAAEKRHNSGLNTTQPPLSLAPETAADAYADELRRNESAQLPWHTPYESMSTEILRQSSPTGAEQLRSLRENNVVAPHSYLGIVAPLHFAPQQVVVILTDISKLNHQDQILKTLIANSLNDLVLSVGVTSPLSITLIDENLKPLAGDLSEAEVSRLITPSLLRTTAANGIFQGYNKRWGHYLTVGYFKPYNWFILINSDNVRANSALWQYMLILFTSGFIMAVICVHFMGAVAERDAKELRTITNKLKHMATLVQDPVLLKRVCDGLPRRSDEIGQLASHVRLMAKTVYHSTQEALRRQNISTTTATAEYVNVIKHLQQTPRTREIFFKEYYKNRFCVHTAMAETTTGDFYDVLDLPENKIAIFVGSINERGLDAVNISNVNIGILRQLVRLTQSLKLPLSTMIYEFNQNIVENNPKHTLTSLCVVIIDQNTGKFEYLNAGHTLPLLYHKNNGFEYIDVRTGPVLGRSNEQTFSSLNLQLQDKDSLIFYTDGLLDCTSRRKEPLGQDGFESMLHDEPFNSATETINNLVQKIERYSKDSKLVKDYTIACYQYYADPKEAKSQPQLETDSDPTAADLEGELSAQDEAIGEEDSPLYRQAAEQDEGITSTSTNTRPSTSTSKAE</sequence>
<dbReference type="GO" id="GO:0016791">
    <property type="term" value="F:phosphatase activity"/>
    <property type="evidence" value="ECO:0007669"/>
    <property type="project" value="TreeGrafter"/>
</dbReference>
<evidence type="ECO:0000256" key="2">
    <source>
        <dbReference type="SAM" id="MobiDB-lite"/>
    </source>
</evidence>
<dbReference type="PANTHER" id="PTHR43156">
    <property type="entry name" value="STAGE II SPORULATION PROTEIN E-RELATED"/>
    <property type="match status" value="1"/>
</dbReference>
<reference evidence="5" key="1">
    <citation type="journal article" date="2021" name="PeerJ">
        <title>Extensive microbial diversity within the chicken gut microbiome revealed by metagenomics and culture.</title>
        <authorList>
            <person name="Gilroy R."/>
            <person name="Ravi A."/>
            <person name="Getino M."/>
            <person name="Pursley I."/>
            <person name="Horton D.L."/>
            <person name="Alikhan N.F."/>
            <person name="Baker D."/>
            <person name="Gharbi K."/>
            <person name="Hall N."/>
            <person name="Watson M."/>
            <person name="Adriaenssens E.M."/>
            <person name="Foster-Nyarko E."/>
            <person name="Jarju S."/>
            <person name="Secka A."/>
            <person name="Antonio M."/>
            <person name="Oren A."/>
            <person name="Chaudhuri R.R."/>
            <person name="La Ragione R."/>
            <person name="Hildebrand F."/>
            <person name="Pallen M.J."/>
        </authorList>
    </citation>
    <scope>NUCLEOTIDE SEQUENCE</scope>
    <source>
        <strain evidence="5">378</strain>
    </source>
</reference>
<dbReference type="Proteomes" id="UP000733611">
    <property type="component" value="Unassembled WGS sequence"/>
</dbReference>
<feature type="transmembrane region" description="Helical" evidence="3">
    <location>
        <begin position="12"/>
        <end position="35"/>
    </location>
</feature>
<dbReference type="Pfam" id="PF07228">
    <property type="entry name" value="SpoIIE"/>
    <property type="match status" value="1"/>
</dbReference>
<reference evidence="5" key="2">
    <citation type="submission" date="2021-04" db="EMBL/GenBank/DDBJ databases">
        <authorList>
            <person name="Gilroy R."/>
        </authorList>
    </citation>
    <scope>NUCLEOTIDE SEQUENCE</scope>
    <source>
        <strain evidence="5">378</strain>
    </source>
</reference>
<evidence type="ECO:0000256" key="3">
    <source>
        <dbReference type="SAM" id="Phobius"/>
    </source>
</evidence>
<evidence type="ECO:0000256" key="1">
    <source>
        <dbReference type="ARBA" id="ARBA00022801"/>
    </source>
</evidence>
<evidence type="ECO:0000313" key="6">
    <source>
        <dbReference type="Proteomes" id="UP000733611"/>
    </source>
</evidence>
<evidence type="ECO:0000313" key="5">
    <source>
        <dbReference type="EMBL" id="MBU3843266.1"/>
    </source>
</evidence>
<feature type="region of interest" description="Disordered" evidence="2">
    <location>
        <begin position="95"/>
        <end position="144"/>
    </location>
</feature>
<feature type="compositionally biased region" description="Polar residues" evidence="2">
    <location>
        <begin position="125"/>
        <end position="139"/>
    </location>
</feature>
<feature type="compositionally biased region" description="Polar residues" evidence="2">
    <location>
        <begin position="294"/>
        <end position="304"/>
    </location>
</feature>
<evidence type="ECO:0000259" key="4">
    <source>
        <dbReference type="SMART" id="SM00331"/>
    </source>
</evidence>
<accession>A0A948X0D9</accession>
<protein>
    <submittedName>
        <fullName evidence="5">Serine/threonine-protein phosphatase</fullName>
    </submittedName>
</protein>
<feature type="compositionally biased region" description="Polar residues" evidence="2">
    <location>
        <begin position="432"/>
        <end position="454"/>
    </location>
</feature>
<keyword evidence="3" id="KW-1133">Transmembrane helix</keyword>
<feature type="region of interest" description="Disordered" evidence="2">
    <location>
        <begin position="260"/>
        <end position="308"/>
    </location>
</feature>
<proteinExistence type="predicted"/>
<feature type="compositionally biased region" description="Low complexity" evidence="2">
    <location>
        <begin position="1061"/>
        <end position="1077"/>
    </location>
</feature>
<feature type="domain" description="PPM-type phosphatase" evidence="4">
    <location>
        <begin position="788"/>
        <end position="999"/>
    </location>
</feature>
<dbReference type="PANTHER" id="PTHR43156:SF2">
    <property type="entry name" value="STAGE II SPORULATION PROTEIN E"/>
    <property type="match status" value="1"/>
</dbReference>
<feature type="compositionally biased region" description="Low complexity" evidence="2">
    <location>
        <begin position="96"/>
        <end position="106"/>
    </location>
</feature>
<dbReference type="SMART" id="SM00331">
    <property type="entry name" value="PP2C_SIG"/>
    <property type="match status" value="1"/>
</dbReference>
<keyword evidence="1" id="KW-0378">Hydrolase</keyword>
<feature type="transmembrane region" description="Helical" evidence="3">
    <location>
        <begin position="662"/>
        <end position="688"/>
    </location>
</feature>